<dbReference type="Pfam" id="PF06849">
    <property type="entry name" value="DUF1246"/>
    <property type="match status" value="1"/>
</dbReference>
<sequence>MGPALASPERLATLTGRTPTIATLCSHSSLQIFHGARKEGFPTLGIA</sequence>
<gene>
    <name evidence="2" type="ORF">B2A_10494</name>
</gene>
<dbReference type="EC" id="6.3.4.-" evidence="2"/>
<protein>
    <submittedName>
        <fullName evidence="2">Protein containing IMP biosynthesis enzyme PurP</fullName>
        <ecNumber evidence="2">6.3.4.-</ecNumber>
    </submittedName>
</protein>
<dbReference type="Gene3D" id="3.40.50.20">
    <property type="match status" value="1"/>
</dbReference>
<comment type="caution">
    <text evidence="2">The sequence shown here is derived from an EMBL/GenBank/DDBJ whole genome shotgun (WGS) entry which is preliminary data.</text>
</comment>
<proteinExistence type="predicted"/>
<feature type="non-terminal residue" evidence="2">
    <location>
        <position position="47"/>
    </location>
</feature>
<evidence type="ECO:0000259" key="1">
    <source>
        <dbReference type="Pfam" id="PF06849"/>
    </source>
</evidence>
<dbReference type="EMBL" id="AUZZ01007562">
    <property type="protein sequence ID" value="EQD42100.1"/>
    <property type="molecule type" value="Genomic_DNA"/>
</dbReference>
<dbReference type="GO" id="GO:0016879">
    <property type="term" value="F:ligase activity, forming carbon-nitrogen bonds"/>
    <property type="evidence" value="ECO:0007669"/>
    <property type="project" value="InterPro"/>
</dbReference>
<dbReference type="InterPro" id="IPR010672">
    <property type="entry name" value="IMP_biosynth_PurP_N"/>
</dbReference>
<reference evidence="2" key="1">
    <citation type="submission" date="2013-08" db="EMBL/GenBank/DDBJ databases">
        <authorList>
            <person name="Mendez C."/>
            <person name="Richter M."/>
            <person name="Ferrer M."/>
            <person name="Sanchez J."/>
        </authorList>
    </citation>
    <scope>NUCLEOTIDE SEQUENCE</scope>
</reference>
<reference evidence="2" key="2">
    <citation type="journal article" date="2014" name="ISME J.">
        <title>Microbial stratification in low pH oxic and suboxic macroscopic growths along an acid mine drainage.</title>
        <authorList>
            <person name="Mendez-Garcia C."/>
            <person name="Mesa V."/>
            <person name="Sprenger R.R."/>
            <person name="Richter M."/>
            <person name="Diez M.S."/>
            <person name="Solano J."/>
            <person name="Bargiela R."/>
            <person name="Golyshina O.V."/>
            <person name="Manteca A."/>
            <person name="Ramos J.L."/>
            <person name="Gallego J.R."/>
            <person name="Llorente I."/>
            <person name="Martins Dos Santos V.A."/>
            <person name="Jensen O.N."/>
            <person name="Pelaez A.I."/>
            <person name="Sanchez J."/>
            <person name="Ferrer M."/>
        </authorList>
    </citation>
    <scope>NUCLEOTIDE SEQUENCE</scope>
</reference>
<dbReference type="GO" id="GO:0000287">
    <property type="term" value="F:magnesium ion binding"/>
    <property type="evidence" value="ECO:0007669"/>
    <property type="project" value="InterPro"/>
</dbReference>
<name>T1AJF2_9ZZZZ</name>
<evidence type="ECO:0000313" key="2">
    <source>
        <dbReference type="EMBL" id="EQD42100.1"/>
    </source>
</evidence>
<dbReference type="GO" id="GO:0006188">
    <property type="term" value="P:IMP biosynthetic process"/>
    <property type="evidence" value="ECO:0007669"/>
    <property type="project" value="InterPro"/>
</dbReference>
<dbReference type="AlphaFoldDB" id="T1AJF2"/>
<dbReference type="InterPro" id="IPR016185">
    <property type="entry name" value="PreATP-grasp_dom_sf"/>
</dbReference>
<accession>T1AJF2</accession>
<feature type="domain" description="IMP biosynthesis enzyme PurP N-terminal" evidence="1">
    <location>
        <begin position="21"/>
        <end position="46"/>
    </location>
</feature>
<dbReference type="SUPFAM" id="SSF52440">
    <property type="entry name" value="PreATP-grasp domain"/>
    <property type="match status" value="1"/>
</dbReference>
<organism evidence="2">
    <name type="scientific">mine drainage metagenome</name>
    <dbReference type="NCBI Taxonomy" id="410659"/>
    <lineage>
        <taxon>unclassified sequences</taxon>
        <taxon>metagenomes</taxon>
        <taxon>ecological metagenomes</taxon>
    </lineage>
</organism>
<keyword evidence="2" id="KW-0436">Ligase</keyword>
<dbReference type="GO" id="GO:0005524">
    <property type="term" value="F:ATP binding"/>
    <property type="evidence" value="ECO:0007669"/>
    <property type="project" value="InterPro"/>
</dbReference>